<keyword evidence="7" id="KW-0694">RNA-binding</keyword>
<evidence type="ECO:0000256" key="7">
    <source>
        <dbReference type="PROSITE-ProRule" id="PRU00529"/>
    </source>
</evidence>
<protein>
    <recommendedName>
        <fullName evidence="6">Ribosomal RNA large subunit methyltransferase K/L</fullName>
    </recommendedName>
    <domain>
        <recommendedName>
            <fullName evidence="6">23S rRNA m2G2445 methyltransferase</fullName>
            <ecNumber evidence="6">2.1.1.173</ecNumber>
        </recommendedName>
        <alternativeName>
            <fullName evidence="6">rRNA (guanine-N(2)-)-methyltransferase RlmL</fullName>
        </alternativeName>
    </domain>
    <domain>
        <recommendedName>
            <fullName evidence="6">23S rRNA m7G2069 methyltransferase</fullName>
            <ecNumber evidence="6">2.1.1.264</ecNumber>
        </recommendedName>
        <alternativeName>
            <fullName evidence="6">rRNA (guanine-N(7)-)-methyltransferase RlmK</fullName>
        </alternativeName>
    </domain>
</protein>
<comment type="caution">
    <text evidence="9">The sequence shown here is derived from an EMBL/GenBank/DDBJ whole genome shotgun (WGS) entry which is preliminary data.</text>
</comment>
<feature type="domain" description="THUMP" evidence="8">
    <location>
        <begin position="69"/>
        <end position="180"/>
    </location>
</feature>
<dbReference type="SMART" id="SM00981">
    <property type="entry name" value="THUMP"/>
    <property type="match status" value="1"/>
</dbReference>
<comment type="subcellular location">
    <subcellularLocation>
        <location evidence="6">Cytoplasm</location>
    </subcellularLocation>
</comment>
<dbReference type="InterPro" id="IPR029063">
    <property type="entry name" value="SAM-dependent_MTases_sf"/>
</dbReference>
<dbReference type="Gene3D" id="3.30.2130.30">
    <property type="match status" value="1"/>
</dbReference>
<evidence type="ECO:0000259" key="8">
    <source>
        <dbReference type="PROSITE" id="PS51165"/>
    </source>
</evidence>
<evidence type="ECO:0000256" key="1">
    <source>
        <dbReference type="ARBA" id="ARBA00022490"/>
    </source>
</evidence>
<dbReference type="Pfam" id="PF10672">
    <property type="entry name" value="Methyltrans_SAM"/>
    <property type="match status" value="1"/>
</dbReference>
<dbReference type="NCBIfam" id="NF008748">
    <property type="entry name" value="PRK11783.1"/>
    <property type="match status" value="1"/>
</dbReference>
<dbReference type="AlphaFoldDB" id="K6ZFH9"/>
<keyword evidence="4 6" id="KW-0808">Transferase</keyword>
<dbReference type="Gene3D" id="3.30.750.80">
    <property type="entry name" value="RNA methyltransferase domain (HRMD) like"/>
    <property type="match status" value="1"/>
</dbReference>
<dbReference type="InterPro" id="IPR004114">
    <property type="entry name" value="THUMP_dom"/>
</dbReference>
<comment type="similarity">
    <text evidence="6">Belongs to the methyltransferase superfamily. RlmKL family.</text>
</comment>
<organism evidence="9 10">
    <name type="scientific">Brumicola pallidula DSM 14239 = ACAM 615</name>
    <dbReference type="NCBI Taxonomy" id="1121922"/>
    <lineage>
        <taxon>Bacteria</taxon>
        <taxon>Pseudomonadati</taxon>
        <taxon>Pseudomonadota</taxon>
        <taxon>Gammaproteobacteria</taxon>
        <taxon>Alteromonadales</taxon>
        <taxon>Alteromonadaceae</taxon>
        <taxon>Brumicola</taxon>
    </lineage>
</organism>
<dbReference type="Pfam" id="PF22020">
    <property type="entry name" value="RlmL_1st"/>
    <property type="match status" value="1"/>
</dbReference>
<dbReference type="EC" id="2.1.1.264" evidence="6"/>
<evidence type="ECO:0000256" key="3">
    <source>
        <dbReference type="ARBA" id="ARBA00022603"/>
    </source>
</evidence>
<dbReference type="SUPFAM" id="SSF53335">
    <property type="entry name" value="S-adenosyl-L-methionine-dependent methyltransferases"/>
    <property type="match status" value="2"/>
</dbReference>
<comment type="catalytic activity">
    <reaction evidence="6">
        <text>guanosine(2069) in 23S rRNA + S-adenosyl-L-methionine = N(2)-methylguanosine(2069) in 23S rRNA + S-adenosyl-L-homocysteine + H(+)</text>
        <dbReference type="Rhea" id="RHEA:43772"/>
        <dbReference type="Rhea" id="RHEA-COMP:10688"/>
        <dbReference type="Rhea" id="RHEA-COMP:10689"/>
        <dbReference type="ChEBI" id="CHEBI:15378"/>
        <dbReference type="ChEBI" id="CHEBI:57856"/>
        <dbReference type="ChEBI" id="CHEBI:59789"/>
        <dbReference type="ChEBI" id="CHEBI:74269"/>
        <dbReference type="ChEBI" id="CHEBI:74481"/>
        <dbReference type="EC" id="2.1.1.264"/>
    </reaction>
</comment>
<dbReference type="CDD" id="cd11715">
    <property type="entry name" value="THUMP_AdoMetMT"/>
    <property type="match status" value="1"/>
</dbReference>
<dbReference type="Pfam" id="PF01170">
    <property type="entry name" value="UPF0020"/>
    <property type="match status" value="2"/>
</dbReference>
<dbReference type="HAMAP" id="MF_01858">
    <property type="entry name" value="23SrRNA_methyltr_KL"/>
    <property type="match status" value="1"/>
</dbReference>
<evidence type="ECO:0000313" key="10">
    <source>
        <dbReference type="Proteomes" id="UP000006251"/>
    </source>
</evidence>
<dbReference type="GO" id="GO:0070043">
    <property type="term" value="F:rRNA (guanine-N7-)-methyltransferase activity"/>
    <property type="evidence" value="ECO:0007669"/>
    <property type="project" value="UniProtKB-UniRule"/>
</dbReference>
<dbReference type="InterPro" id="IPR054170">
    <property type="entry name" value="RlmL_1st"/>
</dbReference>
<dbReference type="STRING" id="1121922.GCA_000428905_03732"/>
<dbReference type="RefSeq" id="WP_006009440.1">
    <property type="nucleotide sequence ID" value="NZ_AUAV01000025.1"/>
</dbReference>
<dbReference type="OrthoDB" id="9809404at2"/>
<keyword evidence="3 6" id="KW-0489">Methyltransferase</keyword>
<dbReference type="Gene3D" id="3.40.50.150">
    <property type="entry name" value="Vaccinia Virus protein VP39"/>
    <property type="match status" value="2"/>
</dbReference>
<comment type="function">
    <text evidence="6">Specifically methylates the guanine in position 2445 (m2G2445) and the guanine in position 2069 (m7G2069) of 23S rRNA.</text>
</comment>
<dbReference type="InterPro" id="IPR053943">
    <property type="entry name" value="RlmKL-like_Mtase_CS"/>
</dbReference>
<evidence type="ECO:0000256" key="4">
    <source>
        <dbReference type="ARBA" id="ARBA00022679"/>
    </source>
</evidence>
<keyword evidence="10" id="KW-1185">Reference proteome</keyword>
<dbReference type="EC" id="2.1.1.173" evidence="6"/>
<dbReference type="PROSITE" id="PS00092">
    <property type="entry name" value="N6_MTASE"/>
    <property type="match status" value="1"/>
</dbReference>
<dbReference type="Proteomes" id="UP000006251">
    <property type="component" value="Unassembled WGS sequence"/>
</dbReference>
<dbReference type="PANTHER" id="PTHR47313">
    <property type="entry name" value="RIBOSOMAL RNA LARGE SUBUNIT METHYLTRANSFERASE K/L"/>
    <property type="match status" value="1"/>
</dbReference>
<dbReference type="PROSITE" id="PS51165">
    <property type="entry name" value="THUMP"/>
    <property type="match status" value="1"/>
</dbReference>
<dbReference type="CDD" id="cd02440">
    <property type="entry name" value="AdoMet_MTases"/>
    <property type="match status" value="1"/>
</dbReference>
<dbReference type="EMBL" id="BAEQ01000015">
    <property type="protein sequence ID" value="GAC27673.1"/>
    <property type="molecule type" value="Genomic_DNA"/>
</dbReference>
<comment type="catalytic activity">
    <reaction evidence="6">
        <text>guanosine(2445) in 23S rRNA + S-adenosyl-L-methionine = N(2)-methylguanosine(2445) in 23S rRNA + S-adenosyl-L-homocysteine + H(+)</text>
        <dbReference type="Rhea" id="RHEA:42740"/>
        <dbReference type="Rhea" id="RHEA-COMP:10215"/>
        <dbReference type="Rhea" id="RHEA-COMP:10216"/>
        <dbReference type="ChEBI" id="CHEBI:15378"/>
        <dbReference type="ChEBI" id="CHEBI:57856"/>
        <dbReference type="ChEBI" id="CHEBI:59789"/>
        <dbReference type="ChEBI" id="CHEBI:74269"/>
        <dbReference type="ChEBI" id="CHEBI:74481"/>
        <dbReference type="EC" id="2.1.1.173"/>
    </reaction>
</comment>
<gene>
    <name evidence="6 9" type="primary">rlmL</name>
    <name evidence="9" type="ORF">GPAL_0793</name>
</gene>
<sequence length="744" mass="84142">MHKLIVTTSKGLDELLKTEVEQILNQFNLAPAIADTAHSEDSEDSPGDYELPTLQLQPGQVSFTGTLKDAYQLCLHSRLANRVLLVVAEGKVNSAEELYDVAKEADWPSQFDAYVPFMIQFNGTNNAINNSQFGALKVKDAIVDQFQEEGHERPSVDKLKPGIVIQARLRRDNLHLCIDLSGGSLHKRGYRTGAGEAPLKEHVAAGILMRSGWAQNKNSVLLDPMCGSGTIPIEAAMMAANIPPNLAKETWGFEHWNQHEPSIFDGVVEQAKKHITVPSAPIYAYDLSTTLVELAEQNAVRAGVADYITFKQCDVLDAVVIDATDGKLAAGNNASETVTSQTDSKGYIVSNPPYGERLGEYTSLLPLFDKLGHHFKKHFAFWHVSLLSSNQDLLKALKLRYTKSYKLMNGKLECVLVNYHISGQNLEIFDSQTDENHEFANRLRKNLKRLKPWLKRSNTNAYRVYDADLPHYNVAIDIYNDWVVVQEYAAPKDVPEEKAKQRLQEALIHIPKVMGIPSNKMSVKVRRQNKGKEQYEKVAQKGQRVIVQEHDAQFYINPTDYLDVGLFLDHRDTRLMFKQRCANKDVLNLFGYTGSVSVHAAQAKAKSVTTVDMSNTYLDWARDNFALNKLNGSFQFVQEDCLKWLTRQHAKYDLMFIDPPSFSNSKRMDDTWDVQRDHVSLLTDAKDCLKTDGEIFFSTNLRQFKLDQAAVEELGFTIEDITQKSIPEDFKRNQKIHKCWILTL</sequence>
<accession>K6ZFH9</accession>
<evidence type="ECO:0000256" key="5">
    <source>
        <dbReference type="ARBA" id="ARBA00022691"/>
    </source>
</evidence>
<evidence type="ECO:0000256" key="6">
    <source>
        <dbReference type="HAMAP-Rule" id="MF_01858"/>
    </source>
</evidence>
<dbReference type="PROSITE" id="PS01261">
    <property type="entry name" value="UPF0020"/>
    <property type="match status" value="1"/>
</dbReference>
<evidence type="ECO:0000313" key="9">
    <source>
        <dbReference type="EMBL" id="GAC27673.1"/>
    </source>
</evidence>
<proteinExistence type="inferred from homology"/>
<dbReference type="InterPro" id="IPR019614">
    <property type="entry name" value="SAM-dep_methyl-trfase"/>
</dbReference>
<dbReference type="PANTHER" id="PTHR47313:SF1">
    <property type="entry name" value="RIBOSOMAL RNA LARGE SUBUNIT METHYLTRANSFERASE K_L"/>
    <property type="match status" value="1"/>
</dbReference>
<dbReference type="InterPro" id="IPR000241">
    <property type="entry name" value="RlmKL-like_Mtase"/>
</dbReference>
<keyword evidence="5 6" id="KW-0949">S-adenosyl-L-methionine</keyword>
<dbReference type="InterPro" id="IPR017244">
    <property type="entry name" value="23SrRNA_methyltr_KL"/>
</dbReference>
<dbReference type="PIRSF" id="PIRSF037618">
    <property type="entry name" value="RNA_Mtase_bacteria_prd"/>
    <property type="match status" value="1"/>
</dbReference>
<dbReference type="GO" id="GO:0052915">
    <property type="term" value="F:23S rRNA (guanine(2445)-N(2))-methyltransferase activity"/>
    <property type="evidence" value="ECO:0007669"/>
    <property type="project" value="UniProtKB-UniRule"/>
</dbReference>
<dbReference type="GO" id="GO:0005737">
    <property type="term" value="C:cytoplasm"/>
    <property type="evidence" value="ECO:0007669"/>
    <property type="project" value="UniProtKB-SubCell"/>
</dbReference>
<name>K6ZFH9_9ALTE</name>
<dbReference type="InterPro" id="IPR002052">
    <property type="entry name" value="DNA_methylase_N6_adenine_CS"/>
</dbReference>
<dbReference type="GO" id="GO:0003723">
    <property type="term" value="F:RNA binding"/>
    <property type="evidence" value="ECO:0007669"/>
    <property type="project" value="UniProtKB-UniRule"/>
</dbReference>
<keyword evidence="1 6" id="KW-0963">Cytoplasm</keyword>
<reference evidence="10" key="1">
    <citation type="journal article" date="2014" name="Environ. Microbiol.">
        <title>Comparative genomics of the marine bacterial genus Glaciecola reveals the high degree of genomic diversity and genomic characteristic for cold adaptation.</title>
        <authorList>
            <person name="Qin Q.L."/>
            <person name="Xie B.B."/>
            <person name="Yu Y."/>
            <person name="Shu Y.L."/>
            <person name="Rong J.C."/>
            <person name="Zhang Y.J."/>
            <person name="Zhao D.L."/>
            <person name="Chen X.L."/>
            <person name="Zhang X.Y."/>
            <person name="Chen B."/>
            <person name="Zhou B.C."/>
            <person name="Zhang Y.Z."/>
        </authorList>
    </citation>
    <scope>NUCLEOTIDE SEQUENCE [LARGE SCALE GENOMIC DNA]</scope>
    <source>
        <strain evidence="10">ACAM 615</strain>
    </source>
</reference>
<dbReference type="Pfam" id="PF02926">
    <property type="entry name" value="THUMP"/>
    <property type="match status" value="1"/>
</dbReference>
<evidence type="ECO:0000256" key="2">
    <source>
        <dbReference type="ARBA" id="ARBA00022552"/>
    </source>
</evidence>
<keyword evidence="2 6" id="KW-0698">rRNA processing</keyword>